<accession>A0ABS0GJR1</accession>
<dbReference type="Pfam" id="PF03981">
    <property type="entry name" value="Ubiq_cyt_C_chap"/>
    <property type="match status" value="1"/>
</dbReference>
<sequence>MAYRFDADLEFLGQLSSDDLEDLVYSLTHDNDGQPRWTEELTKSVGYNRHHPDHAKYWEDIAAEIQTYGANTVATFFRGGKGVEYKEILVDVCSKLKVNFNKEQDVEMIETHLLMKILEDALDNMDDEELRDFAQAAGVENTSVVTKQTVLMAFQAAFKIGGFKSYQLTLVIVNAVIKALIGRGLSFAGNVALTRAMSILAGPVGWAISGAWTAVDLAGAAYRVTIPAVIQVAVLRQKYRFEQPVKEAKAS</sequence>
<gene>
    <name evidence="4" type="ORF">I1A42_18415</name>
</gene>
<evidence type="ECO:0000256" key="1">
    <source>
        <dbReference type="ARBA" id="ARBA00006436"/>
    </source>
</evidence>
<comment type="similarity">
    <text evidence="1">Belongs to the UPF0174 family.</text>
</comment>
<protein>
    <submittedName>
        <fullName evidence="4">DUF3944 domain-containing protein</fullName>
    </submittedName>
</protein>
<dbReference type="InterPro" id="IPR021150">
    <property type="entry name" value="Ubiq_cyt_c_chap"/>
</dbReference>
<dbReference type="EMBL" id="JADPMR010000004">
    <property type="protein sequence ID" value="MBF9002449.1"/>
    <property type="molecule type" value="Genomic_DNA"/>
</dbReference>
<evidence type="ECO:0000259" key="3">
    <source>
        <dbReference type="Pfam" id="PF13099"/>
    </source>
</evidence>
<reference evidence="4 5" key="1">
    <citation type="submission" date="2020-11" db="EMBL/GenBank/DDBJ databases">
        <title>Vibrio nitrifigilis sp. nov., a marine nitrogen-fixing bacterium isolated from the lagoon sediment of an islet inside an atoll.</title>
        <authorList>
            <person name="Wang L.-T."/>
            <person name="Shieh W.Y."/>
        </authorList>
    </citation>
    <scope>NUCLEOTIDE SEQUENCE [LARGE SCALE GENOMIC DNA]</scope>
    <source>
        <strain evidence="4 5">NFV-1</strain>
    </source>
</reference>
<organism evidence="4 5">
    <name type="scientific">Vibrio nitrifigilis</name>
    <dbReference type="NCBI Taxonomy" id="2789781"/>
    <lineage>
        <taxon>Bacteria</taxon>
        <taxon>Pseudomonadati</taxon>
        <taxon>Pseudomonadota</taxon>
        <taxon>Gammaproteobacteria</taxon>
        <taxon>Vibrionales</taxon>
        <taxon>Vibrionaceae</taxon>
        <taxon>Vibrio</taxon>
    </lineage>
</organism>
<feature type="domain" description="DUF3944" evidence="3">
    <location>
        <begin position="3"/>
        <end position="37"/>
    </location>
</feature>
<keyword evidence="5" id="KW-1185">Reference proteome</keyword>
<evidence type="ECO:0000313" key="5">
    <source>
        <dbReference type="Proteomes" id="UP000597206"/>
    </source>
</evidence>
<evidence type="ECO:0000259" key="2">
    <source>
        <dbReference type="Pfam" id="PF03981"/>
    </source>
</evidence>
<dbReference type="RefSeq" id="WP_196124334.1">
    <property type="nucleotide sequence ID" value="NZ_JADPMR010000004.1"/>
</dbReference>
<evidence type="ECO:0000313" key="4">
    <source>
        <dbReference type="EMBL" id="MBF9002449.1"/>
    </source>
</evidence>
<dbReference type="InterPro" id="IPR025217">
    <property type="entry name" value="DUF3944"/>
</dbReference>
<name>A0ABS0GJR1_9VIBR</name>
<proteinExistence type="inferred from homology"/>
<comment type="caution">
    <text evidence="4">The sequence shown here is derived from an EMBL/GenBank/DDBJ whole genome shotgun (WGS) entry which is preliminary data.</text>
</comment>
<dbReference type="Proteomes" id="UP000597206">
    <property type="component" value="Unassembled WGS sequence"/>
</dbReference>
<feature type="domain" description="Ubiquinol-cytochrome c chaperone" evidence="2">
    <location>
        <begin position="54"/>
        <end position="227"/>
    </location>
</feature>
<dbReference type="Pfam" id="PF13099">
    <property type="entry name" value="DUF3944"/>
    <property type="match status" value="1"/>
</dbReference>